<dbReference type="PROSITE" id="PS00061">
    <property type="entry name" value="ADH_SHORT"/>
    <property type="match status" value="1"/>
</dbReference>
<keyword evidence="2" id="KW-0521">NADP</keyword>
<dbReference type="PANTHER" id="PTHR43008">
    <property type="entry name" value="BENZIL REDUCTASE"/>
    <property type="match status" value="1"/>
</dbReference>
<dbReference type="SUPFAM" id="SSF51735">
    <property type="entry name" value="NAD(P)-binding Rossmann-fold domains"/>
    <property type="match status" value="1"/>
</dbReference>
<evidence type="ECO:0000256" key="2">
    <source>
        <dbReference type="ARBA" id="ARBA00022857"/>
    </source>
</evidence>
<dbReference type="Gene3D" id="3.40.50.720">
    <property type="entry name" value="NAD(P)-binding Rossmann-like Domain"/>
    <property type="match status" value="1"/>
</dbReference>
<evidence type="ECO:0000313" key="7">
    <source>
        <dbReference type="RefSeq" id="XP_033538523.1"/>
    </source>
</evidence>
<dbReference type="GeneID" id="54418953"/>
<evidence type="ECO:0000313" key="5">
    <source>
        <dbReference type="EMBL" id="KAF1816892.1"/>
    </source>
</evidence>
<dbReference type="GO" id="GO:0016616">
    <property type="term" value="F:oxidoreductase activity, acting on the CH-OH group of donors, NAD or NADP as acceptor"/>
    <property type="evidence" value="ECO:0007669"/>
    <property type="project" value="UniProtKB-ARBA"/>
</dbReference>
<keyword evidence="3" id="KW-0560">Oxidoreductase</keyword>
<dbReference type="RefSeq" id="XP_033538523.1">
    <property type="nucleotide sequence ID" value="XM_033678383.1"/>
</dbReference>
<dbReference type="PRINTS" id="PR00081">
    <property type="entry name" value="GDHRDH"/>
</dbReference>
<protein>
    <submittedName>
        <fullName evidence="5 7">NAD(P)-binding protein</fullName>
    </submittedName>
</protein>
<evidence type="ECO:0000256" key="1">
    <source>
        <dbReference type="ARBA" id="ARBA00006484"/>
    </source>
</evidence>
<dbReference type="Proteomes" id="UP000504638">
    <property type="component" value="Unplaced"/>
</dbReference>
<reference evidence="7" key="2">
    <citation type="submission" date="2020-04" db="EMBL/GenBank/DDBJ databases">
        <authorList>
            <consortium name="NCBI Genome Project"/>
        </authorList>
    </citation>
    <scope>NUCLEOTIDE SEQUENCE</scope>
    <source>
        <strain evidence="7">CBS 781.70</strain>
    </source>
</reference>
<dbReference type="InterPro" id="IPR036291">
    <property type="entry name" value="NAD(P)-bd_dom_sf"/>
</dbReference>
<dbReference type="InterPro" id="IPR002347">
    <property type="entry name" value="SDR_fam"/>
</dbReference>
<organism evidence="5">
    <name type="scientific">Eremomyces bilateralis CBS 781.70</name>
    <dbReference type="NCBI Taxonomy" id="1392243"/>
    <lineage>
        <taxon>Eukaryota</taxon>
        <taxon>Fungi</taxon>
        <taxon>Dikarya</taxon>
        <taxon>Ascomycota</taxon>
        <taxon>Pezizomycotina</taxon>
        <taxon>Dothideomycetes</taxon>
        <taxon>Dothideomycetes incertae sedis</taxon>
        <taxon>Eremomycetales</taxon>
        <taxon>Eremomycetaceae</taxon>
        <taxon>Eremomyces</taxon>
    </lineage>
</organism>
<accession>A0A6G1GFX8</accession>
<evidence type="ECO:0000259" key="4">
    <source>
        <dbReference type="SMART" id="SM00822"/>
    </source>
</evidence>
<evidence type="ECO:0000313" key="6">
    <source>
        <dbReference type="Proteomes" id="UP000504638"/>
    </source>
</evidence>
<evidence type="ECO:0000256" key="3">
    <source>
        <dbReference type="ARBA" id="ARBA00023002"/>
    </source>
</evidence>
<comment type="similarity">
    <text evidence="1">Belongs to the short-chain dehydrogenases/reductases (SDR) family.</text>
</comment>
<dbReference type="EMBL" id="ML975149">
    <property type="protein sequence ID" value="KAF1816892.1"/>
    <property type="molecule type" value="Genomic_DNA"/>
</dbReference>
<dbReference type="FunFam" id="3.40.50.720:FF:000084">
    <property type="entry name" value="Short-chain dehydrogenase reductase"/>
    <property type="match status" value="1"/>
</dbReference>
<dbReference type="SMART" id="SM00822">
    <property type="entry name" value="PKS_KR"/>
    <property type="match status" value="1"/>
</dbReference>
<feature type="domain" description="Ketoreductase" evidence="4">
    <location>
        <begin position="16"/>
        <end position="197"/>
    </location>
</feature>
<dbReference type="OrthoDB" id="417891at2759"/>
<proteinExistence type="inferred from homology"/>
<dbReference type="InterPro" id="IPR020904">
    <property type="entry name" value="Sc_DH/Rdtase_CS"/>
</dbReference>
<dbReference type="Pfam" id="PF13561">
    <property type="entry name" value="adh_short_C2"/>
    <property type="match status" value="1"/>
</dbReference>
<reference evidence="5 7" key="1">
    <citation type="submission" date="2020-01" db="EMBL/GenBank/DDBJ databases">
        <authorList>
            <consortium name="DOE Joint Genome Institute"/>
            <person name="Haridas S."/>
            <person name="Albert R."/>
            <person name="Binder M."/>
            <person name="Bloem J."/>
            <person name="Labutti K."/>
            <person name="Salamov A."/>
            <person name="Andreopoulos B."/>
            <person name="Baker S.E."/>
            <person name="Barry K."/>
            <person name="Bills G."/>
            <person name="Bluhm B.H."/>
            <person name="Cannon C."/>
            <person name="Castanera R."/>
            <person name="Culley D.E."/>
            <person name="Daum C."/>
            <person name="Ezra D."/>
            <person name="Gonzalez J.B."/>
            <person name="Henrissat B."/>
            <person name="Kuo A."/>
            <person name="Liang C."/>
            <person name="Lipzen A."/>
            <person name="Lutzoni F."/>
            <person name="Magnuson J."/>
            <person name="Mondo S."/>
            <person name="Nolan M."/>
            <person name="Ohm R."/>
            <person name="Pangilinan J."/>
            <person name="Park H.-J."/>
            <person name="Ramirez L."/>
            <person name="Alfaro M."/>
            <person name="Sun H."/>
            <person name="Tritt A."/>
            <person name="Yoshinaga Y."/>
            <person name="Zwiers L.-H."/>
            <person name="Turgeon B.G."/>
            <person name="Goodwin S.B."/>
            <person name="Spatafora J.W."/>
            <person name="Crous P.W."/>
            <person name="Grigoriev I.V."/>
        </authorList>
    </citation>
    <scope>NUCLEOTIDE SEQUENCE</scope>
    <source>
        <strain evidence="5 7">CBS 781.70</strain>
    </source>
</reference>
<keyword evidence="6" id="KW-1185">Reference proteome</keyword>
<dbReference type="GO" id="GO:0050664">
    <property type="term" value="F:oxidoreductase activity, acting on NAD(P)H, oxygen as acceptor"/>
    <property type="evidence" value="ECO:0007669"/>
    <property type="project" value="TreeGrafter"/>
</dbReference>
<dbReference type="AlphaFoldDB" id="A0A6G1GFX8"/>
<name>A0A6G1GFX8_9PEZI</name>
<dbReference type="PANTHER" id="PTHR43008:SF4">
    <property type="entry name" value="CHAIN DEHYDROGENASE, PUTATIVE (AFU_ORTHOLOGUE AFUA_4G08710)-RELATED"/>
    <property type="match status" value="1"/>
</dbReference>
<dbReference type="InterPro" id="IPR057326">
    <property type="entry name" value="KR_dom"/>
</dbReference>
<reference evidence="7" key="3">
    <citation type="submission" date="2025-04" db="UniProtKB">
        <authorList>
            <consortium name="RefSeq"/>
        </authorList>
    </citation>
    <scope>IDENTIFICATION</scope>
    <source>
        <strain evidence="7">CBS 781.70</strain>
    </source>
</reference>
<gene>
    <name evidence="5 7" type="ORF">P152DRAFT_453504</name>
</gene>
<sequence>MEPQSSVLKKFSLHNRSIVITGAGRGLGLSFARALAELGANIIAIDVHDKPDEEFHDLLSYGVKTVYYKCDVRDPATLKATIGEAANKFGSINGCIAAAAIMTDKPFMEHTVDDMNASFAVNVNGMLSTVQICAEHMIKQKSGGTVICISSTAGHKAVFPQTATAYVCSKHAVLGLVRQAAAELAQHNIRVNSISPGPFLTKMLRSVIAGDPALEEYFSEGNAMKRLAVPEELDGAVGYLMSDASSFVTGNNFNIDGGSGCH</sequence>